<dbReference type="EMBL" id="RHFK02000015">
    <property type="protein sequence ID" value="TWW64862.1"/>
    <property type="molecule type" value="Genomic_DNA"/>
</dbReference>
<reference evidence="5 6" key="1">
    <citation type="submission" date="2019-04" db="EMBL/GenBank/DDBJ databases">
        <title>Chromosome genome assembly for Takifugu flavidus.</title>
        <authorList>
            <person name="Xiao S."/>
        </authorList>
    </citation>
    <scope>NUCLEOTIDE SEQUENCE [LARGE SCALE GENOMIC DNA]</scope>
    <source>
        <strain evidence="5">HTHZ2018</strain>
        <tissue evidence="5">Muscle</tissue>
    </source>
</reference>
<name>A0A5C6NBL9_9TELE</name>
<dbReference type="PIRSF" id="PIRSF016521">
    <property type="entry name" value="Acyl-CoA_hydro"/>
    <property type="match status" value="1"/>
</dbReference>
<keyword evidence="6" id="KW-1185">Reference proteome</keyword>
<evidence type="ECO:0000256" key="1">
    <source>
        <dbReference type="ARBA" id="ARBA00006538"/>
    </source>
</evidence>
<dbReference type="GO" id="GO:0006637">
    <property type="term" value="P:acyl-CoA metabolic process"/>
    <property type="evidence" value="ECO:0007669"/>
    <property type="project" value="InterPro"/>
</dbReference>
<dbReference type="SUPFAM" id="SSF53474">
    <property type="entry name" value="alpha/beta-Hydrolases"/>
    <property type="match status" value="1"/>
</dbReference>
<dbReference type="InterPro" id="IPR029058">
    <property type="entry name" value="AB_hydrolase_fold"/>
</dbReference>
<dbReference type="InterPro" id="IPR042490">
    <property type="entry name" value="Thio_Ohase/BAAT_N"/>
</dbReference>
<evidence type="ECO:0000256" key="2">
    <source>
        <dbReference type="PIRSR" id="PIRSR016521-1"/>
    </source>
</evidence>
<feature type="active site" description="Charge relay system" evidence="2">
    <location>
        <position position="356"/>
    </location>
</feature>
<comment type="similarity">
    <text evidence="1">Belongs to the C/M/P thioester hydrolase family.</text>
</comment>
<accession>A0A5C6NBL9</accession>
<feature type="domain" description="Acyl-CoA thioester hydrolase/bile acid-CoA amino acid N-acetyltransferase" evidence="3">
    <location>
        <begin position="19"/>
        <end position="150"/>
    </location>
</feature>
<dbReference type="GO" id="GO:0047617">
    <property type="term" value="F:fatty acyl-CoA hydrolase activity"/>
    <property type="evidence" value="ECO:0007669"/>
    <property type="project" value="TreeGrafter"/>
</dbReference>
<gene>
    <name evidence="5" type="ORF">D4764_22G0005090</name>
</gene>
<evidence type="ECO:0000313" key="5">
    <source>
        <dbReference type="EMBL" id="TWW64862.1"/>
    </source>
</evidence>
<dbReference type="InterPro" id="IPR016662">
    <property type="entry name" value="Acyl-CoA_thioEstase_long-chain"/>
</dbReference>
<sequence>MSQSCLPIISAHPSRALVDEKIKVCVENLPPGLPVTLHSLHHSEDKDYWEAFGHYISDHRGAVSVADDLSFGGTYKGKEEMGLLWSMRPVPGSREALRLRKMNVCSPFLVNISVHSGHVTEGFMERTPLAATLIERWYMAPGVKRINVQQRGVRGTLFLPPGPGPYPGLLDMWGGGGGLIEYRSALLASRGYVSLALEYIKPDELQSAELAFSYFETAFNIIKEHPRVISDRVGLFGLSLGSIVSFLLAAESIVPSCCVCVSGSHMSTHLNILKGFGNIISVQQDLIRLDENNHQVWRDMSLEILRNSTNTIDVSLTFVVAAPIKLLEMEPTFKGAFFCKVGKIECPVLLVNGCDDQNWAVEEYAKDILQQMKNAGNEHLLTLVQYPEAGHLIEPPYTPHFRFSRFSKDAIVVWGGATKPHSDAQEDSWRKILAFLQQHLYSNQTPRARM</sequence>
<dbReference type="Pfam" id="PF04775">
    <property type="entry name" value="Bile_Hydr_Trans"/>
    <property type="match status" value="1"/>
</dbReference>
<evidence type="ECO:0000313" key="6">
    <source>
        <dbReference type="Proteomes" id="UP000324091"/>
    </source>
</evidence>
<dbReference type="Gene3D" id="3.40.50.1820">
    <property type="entry name" value="alpha/beta hydrolase"/>
    <property type="match status" value="1"/>
</dbReference>
<feature type="domain" description="BAAT/Acyl-CoA thioester hydrolase C-terminal" evidence="4">
    <location>
        <begin position="212"/>
        <end position="441"/>
    </location>
</feature>
<comment type="caution">
    <text evidence="5">The sequence shown here is derived from an EMBL/GenBank/DDBJ whole genome shotgun (WGS) entry which is preliminary data.</text>
</comment>
<dbReference type="Proteomes" id="UP000324091">
    <property type="component" value="Chromosome 22"/>
</dbReference>
<dbReference type="FunFam" id="2.60.40.2240:FF:000002">
    <property type="entry name" value="Acyl-CoA thioesterase 18"/>
    <property type="match status" value="1"/>
</dbReference>
<feature type="active site" description="Charge relay system" evidence="2">
    <location>
        <position position="239"/>
    </location>
</feature>
<dbReference type="Gene3D" id="2.60.40.2240">
    <property type="entry name" value="Acyl-CoA thioester hydrolase/BAAT N-terminal domain"/>
    <property type="match status" value="1"/>
</dbReference>
<dbReference type="PANTHER" id="PTHR10824:SF36">
    <property type="entry name" value="ACYL-COA THIOESTERASE 17-RELATED"/>
    <property type="match status" value="1"/>
</dbReference>
<protein>
    <submittedName>
        <fullName evidence="5">Acyl-coenzyme A thioesterase 1</fullName>
    </submittedName>
</protein>
<dbReference type="Pfam" id="PF08840">
    <property type="entry name" value="BAAT_C"/>
    <property type="match status" value="1"/>
</dbReference>
<dbReference type="PANTHER" id="PTHR10824">
    <property type="entry name" value="ACYL-COENZYME A THIOESTERASE-RELATED"/>
    <property type="match status" value="1"/>
</dbReference>
<dbReference type="FunFam" id="3.40.50.1820:FF:000024">
    <property type="entry name" value="acyl-coenzyme A thioesterase 4"/>
    <property type="match status" value="1"/>
</dbReference>
<feature type="active site" description="Charge relay system" evidence="2">
    <location>
        <position position="391"/>
    </location>
</feature>
<dbReference type="InterPro" id="IPR006862">
    <property type="entry name" value="Thio_Ohase/aa_AcTrfase"/>
</dbReference>
<organism evidence="5 6">
    <name type="scientific">Takifugu flavidus</name>
    <name type="common">sansaifugu</name>
    <dbReference type="NCBI Taxonomy" id="433684"/>
    <lineage>
        <taxon>Eukaryota</taxon>
        <taxon>Metazoa</taxon>
        <taxon>Chordata</taxon>
        <taxon>Craniata</taxon>
        <taxon>Vertebrata</taxon>
        <taxon>Euteleostomi</taxon>
        <taxon>Actinopterygii</taxon>
        <taxon>Neopterygii</taxon>
        <taxon>Teleostei</taxon>
        <taxon>Neoteleostei</taxon>
        <taxon>Acanthomorphata</taxon>
        <taxon>Eupercaria</taxon>
        <taxon>Tetraodontiformes</taxon>
        <taxon>Tetradontoidea</taxon>
        <taxon>Tetraodontidae</taxon>
        <taxon>Takifugu</taxon>
    </lineage>
</organism>
<dbReference type="GO" id="GO:0006631">
    <property type="term" value="P:fatty acid metabolic process"/>
    <property type="evidence" value="ECO:0007669"/>
    <property type="project" value="TreeGrafter"/>
</dbReference>
<evidence type="ECO:0000259" key="3">
    <source>
        <dbReference type="Pfam" id="PF04775"/>
    </source>
</evidence>
<evidence type="ECO:0000259" key="4">
    <source>
        <dbReference type="Pfam" id="PF08840"/>
    </source>
</evidence>
<dbReference type="InterPro" id="IPR014940">
    <property type="entry name" value="BAAT_C"/>
</dbReference>
<proteinExistence type="inferred from homology"/>
<dbReference type="AlphaFoldDB" id="A0A5C6NBL9"/>